<comment type="cofactor">
    <cofactor evidence="1">
        <name>Fe cation</name>
        <dbReference type="ChEBI" id="CHEBI:24875"/>
    </cofactor>
</comment>
<keyword evidence="9 14" id="KW-0472">Membrane</keyword>
<evidence type="ECO:0000256" key="5">
    <source>
        <dbReference type="ARBA" id="ARBA00022989"/>
    </source>
</evidence>
<evidence type="ECO:0000256" key="6">
    <source>
        <dbReference type="ARBA" id="ARBA00023002"/>
    </source>
</evidence>
<feature type="transmembrane region" description="Helical" evidence="14">
    <location>
        <begin position="70"/>
        <end position="87"/>
    </location>
</feature>
<evidence type="ECO:0000256" key="12">
    <source>
        <dbReference type="ARBA" id="ARBA00040992"/>
    </source>
</evidence>
<feature type="signal peptide" evidence="15">
    <location>
        <begin position="1"/>
        <end position="27"/>
    </location>
</feature>
<evidence type="ECO:0000256" key="7">
    <source>
        <dbReference type="ARBA" id="ARBA00023004"/>
    </source>
</evidence>
<evidence type="ECO:0000256" key="8">
    <source>
        <dbReference type="ARBA" id="ARBA00023098"/>
    </source>
</evidence>
<evidence type="ECO:0000256" key="9">
    <source>
        <dbReference type="ARBA" id="ARBA00023136"/>
    </source>
</evidence>
<keyword evidence="7" id="KW-0408">Iron</keyword>
<feature type="transmembrane region" description="Helical" evidence="14">
    <location>
        <begin position="389"/>
        <end position="408"/>
    </location>
</feature>
<evidence type="ECO:0000259" key="17">
    <source>
        <dbReference type="Pfam" id="PF24858"/>
    </source>
</evidence>
<comment type="similarity">
    <text evidence="10">Belongs to the sterol desaturase family. TMEM195 subfamily.</text>
</comment>
<dbReference type="EC" id="1.14.16.5" evidence="11"/>
<dbReference type="PANTHER" id="PTHR21624">
    <property type="entry name" value="STEROL DESATURASE-RELATED PROTEIN"/>
    <property type="match status" value="1"/>
</dbReference>
<dbReference type="GO" id="GO:0005789">
    <property type="term" value="C:endoplasmic reticulum membrane"/>
    <property type="evidence" value="ECO:0007669"/>
    <property type="project" value="UniProtKB-SubCell"/>
</dbReference>
<dbReference type="InterPro" id="IPR006694">
    <property type="entry name" value="Fatty_acid_hydroxylase"/>
</dbReference>
<keyword evidence="8" id="KW-0443">Lipid metabolism</keyword>
<protein>
    <recommendedName>
        <fullName evidence="12">Alkylglycerol monooxygenase</fullName>
        <ecNumber evidence="11">1.14.16.5</ecNumber>
    </recommendedName>
</protein>
<gene>
    <name evidence="18" type="ORF">DGYR_LOCUS12610</name>
</gene>
<feature type="transmembrane region" description="Helical" evidence="14">
    <location>
        <begin position="445"/>
        <end position="464"/>
    </location>
</feature>
<dbReference type="PANTHER" id="PTHR21624:SF1">
    <property type="entry name" value="ALKYLGLYCEROL MONOOXYGENASE"/>
    <property type="match status" value="1"/>
</dbReference>
<keyword evidence="6" id="KW-0560">Oxidoreductase</keyword>
<dbReference type="OrthoDB" id="6354873at2759"/>
<evidence type="ECO:0000256" key="3">
    <source>
        <dbReference type="ARBA" id="ARBA00022692"/>
    </source>
</evidence>
<sequence>MLILSILFLNRTLRLIIILLKLTMANTSKIDNNLFKVPLSTGFRRFFYFVKPEESSFDSPENVPSYINEALPFFFVLIITENIINWYKDKKMMRLNDAMSSISAGIISQLPLLFGRSIEVVVFCYVHKHYKIAELNWNSPITWWIGFLGVDLGYYCLHRAGHEINLFWAAHQVHHSSQDYNLSTALRQSIFQRYCSWMFYAPLALFLPPQVYMVHVQFNLLYQYWIHTELIDTLGPLEWIMNTPSHHRVHHGRNPYCIDKNYAGTLIIWDRLFGTFQAEEREVSYGLVHPLQTWNPFNVQLCHFKWIWLRFNQEKTILDKLSTIFKGPGWHKGTPRLGKHEELPEVEYPVKLYDNHLPYWYNIYVFAHFLILIVAYTELVQFKTIMTSYQITLAILFILYSLTTFGALNDKKIYGCYMESVRLLIFMALYFYFDPEKKFPSKHYFYNGIKVFSTFSFCLFTLIANRQYTTGINYCHEITQKTKKLL</sequence>
<feature type="transmembrane region" description="Helical" evidence="14">
    <location>
        <begin position="415"/>
        <end position="433"/>
    </location>
</feature>
<dbReference type="EMBL" id="CAJFCJ010000025">
    <property type="protein sequence ID" value="CAD5125183.1"/>
    <property type="molecule type" value="Genomic_DNA"/>
</dbReference>
<dbReference type="Pfam" id="PF24858">
    <property type="entry name" value="AGMP_C"/>
    <property type="match status" value="1"/>
</dbReference>
<keyword evidence="19" id="KW-1185">Reference proteome</keyword>
<keyword evidence="4" id="KW-0256">Endoplasmic reticulum</keyword>
<organism evidence="18 19">
    <name type="scientific">Dimorphilus gyrociliatus</name>
    <dbReference type="NCBI Taxonomy" id="2664684"/>
    <lineage>
        <taxon>Eukaryota</taxon>
        <taxon>Metazoa</taxon>
        <taxon>Spiralia</taxon>
        <taxon>Lophotrochozoa</taxon>
        <taxon>Annelida</taxon>
        <taxon>Polychaeta</taxon>
        <taxon>Polychaeta incertae sedis</taxon>
        <taxon>Dinophilidae</taxon>
        <taxon>Dimorphilus</taxon>
    </lineage>
</organism>
<evidence type="ECO:0000256" key="2">
    <source>
        <dbReference type="ARBA" id="ARBA00004477"/>
    </source>
</evidence>
<evidence type="ECO:0000313" key="19">
    <source>
        <dbReference type="Proteomes" id="UP000549394"/>
    </source>
</evidence>
<dbReference type="Proteomes" id="UP000549394">
    <property type="component" value="Unassembled WGS sequence"/>
</dbReference>
<evidence type="ECO:0000256" key="14">
    <source>
        <dbReference type="SAM" id="Phobius"/>
    </source>
</evidence>
<comment type="catalytic activity">
    <reaction evidence="13">
        <text>1-O-(1,2-saturated-alkyl)-sn-glycerol + (6R)-L-erythro-5,6,7,8-tetrahydrobiopterin + O2 = a 1-(1-hydroxyalkyl)-sn-glycerol + (6R)-L-erythro-6,7-dihydrobiopterin + H2O</text>
        <dbReference type="Rhea" id="RHEA:36255"/>
        <dbReference type="ChEBI" id="CHEBI:15377"/>
        <dbReference type="ChEBI" id="CHEBI:15379"/>
        <dbReference type="ChEBI" id="CHEBI:43120"/>
        <dbReference type="ChEBI" id="CHEBI:59560"/>
        <dbReference type="ChEBI" id="CHEBI:73418"/>
        <dbReference type="ChEBI" id="CHEBI:83957"/>
        <dbReference type="EC" id="1.14.16.5"/>
    </reaction>
</comment>
<dbReference type="GO" id="GO:0008610">
    <property type="term" value="P:lipid biosynthetic process"/>
    <property type="evidence" value="ECO:0007669"/>
    <property type="project" value="InterPro"/>
</dbReference>
<keyword evidence="3 14" id="KW-0812">Transmembrane</keyword>
<proteinExistence type="inferred from homology"/>
<evidence type="ECO:0000256" key="15">
    <source>
        <dbReference type="SAM" id="SignalP"/>
    </source>
</evidence>
<dbReference type="GO" id="GO:0006643">
    <property type="term" value="P:membrane lipid metabolic process"/>
    <property type="evidence" value="ECO:0007669"/>
    <property type="project" value="TreeGrafter"/>
</dbReference>
<feature type="transmembrane region" description="Helical" evidence="14">
    <location>
        <begin position="359"/>
        <end position="377"/>
    </location>
</feature>
<evidence type="ECO:0000256" key="13">
    <source>
        <dbReference type="ARBA" id="ARBA00047556"/>
    </source>
</evidence>
<evidence type="ECO:0000256" key="10">
    <source>
        <dbReference type="ARBA" id="ARBA00038190"/>
    </source>
</evidence>
<name>A0A7I8WAL5_9ANNE</name>
<dbReference type="Pfam" id="PF04116">
    <property type="entry name" value="FA_hydroxylase"/>
    <property type="match status" value="1"/>
</dbReference>
<reference evidence="18 19" key="1">
    <citation type="submission" date="2020-08" db="EMBL/GenBank/DDBJ databases">
        <authorList>
            <person name="Hejnol A."/>
        </authorList>
    </citation>
    <scope>NUCLEOTIDE SEQUENCE [LARGE SCALE GENOMIC DNA]</scope>
</reference>
<keyword evidence="15" id="KW-0732">Signal</keyword>
<feature type="domain" description="Fatty acid hydroxylase" evidence="16">
    <location>
        <begin position="144"/>
        <end position="275"/>
    </location>
</feature>
<dbReference type="InterPro" id="IPR056853">
    <property type="entry name" value="AGMP_C"/>
</dbReference>
<evidence type="ECO:0000256" key="1">
    <source>
        <dbReference type="ARBA" id="ARBA00001962"/>
    </source>
</evidence>
<feature type="domain" description="Alkylglycerol monooxygenase C-terminal" evidence="17">
    <location>
        <begin position="362"/>
        <end position="446"/>
    </location>
</feature>
<dbReference type="GO" id="GO:0005506">
    <property type="term" value="F:iron ion binding"/>
    <property type="evidence" value="ECO:0007669"/>
    <property type="project" value="InterPro"/>
</dbReference>
<dbReference type="GO" id="GO:0050479">
    <property type="term" value="F:glyceryl-ether monooxygenase activity"/>
    <property type="evidence" value="ECO:0007669"/>
    <property type="project" value="UniProtKB-EC"/>
</dbReference>
<accession>A0A7I8WAL5</accession>
<dbReference type="InterPro" id="IPR051689">
    <property type="entry name" value="Sterol_desaturase/TMEM195"/>
</dbReference>
<keyword evidence="5 14" id="KW-1133">Transmembrane helix</keyword>
<comment type="subcellular location">
    <subcellularLocation>
        <location evidence="2">Endoplasmic reticulum membrane</location>
        <topology evidence="2">Multi-pass membrane protein</topology>
    </subcellularLocation>
</comment>
<comment type="caution">
    <text evidence="18">The sequence shown here is derived from an EMBL/GenBank/DDBJ whole genome shotgun (WGS) entry which is preliminary data.</text>
</comment>
<evidence type="ECO:0000256" key="11">
    <source>
        <dbReference type="ARBA" id="ARBA00039026"/>
    </source>
</evidence>
<dbReference type="AlphaFoldDB" id="A0A7I8WAL5"/>
<feature type="chain" id="PRO_5029731954" description="Alkylglycerol monooxygenase" evidence="15">
    <location>
        <begin position="28"/>
        <end position="486"/>
    </location>
</feature>
<evidence type="ECO:0000259" key="16">
    <source>
        <dbReference type="Pfam" id="PF04116"/>
    </source>
</evidence>
<evidence type="ECO:0000256" key="4">
    <source>
        <dbReference type="ARBA" id="ARBA00022824"/>
    </source>
</evidence>
<evidence type="ECO:0000313" key="18">
    <source>
        <dbReference type="EMBL" id="CAD5125183.1"/>
    </source>
</evidence>